<comment type="similarity">
    <text evidence="1">Belongs to the HipA Ser/Thr kinase family.</text>
</comment>
<evidence type="ECO:0000256" key="2">
    <source>
        <dbReference type="ARBA" id="ARBA00022679"/>
    </source>
</evidence>
<reference evidence="6 7" key="1">
    <citation type="submission" date="2020-12" db="EMBL/GenBank/DDBJ databases">
        <title>FDA dAtabase for Regulatory Grade micrObial Sequences (FDA-ARGOS): Supporting development and validation of Infectious Disease Dx tests.</title>
        <authorList>
            <person name="Sproer C."/>
            <person name="Gronow S."/>
            <person name="Severitt S."/>
            <person name="Schroder I."/>
            <person name="Tallon L."/>
            <person name="Sadzewicz L."/>
            <person name="Zhao X."/>
            <person name="Boylan J."/>
            <person name="Ott S."/>
            <person name="Bowen H."/>
            <person name="Vavikolanu K."/>
            <person name="Mehta A."/>
            <person name="Aluvathingal J."/>
            <person name="Nadendla S."/>
            <person name="Lowell S."/>
            <person name="Myers T."/>
            <person name="Yan Y."/>
            <person name="Sichtig H."/>
        </authorList>
    </citation>
    <scope>NUCLEOTIDE SEQUENCE [LARGE SCALE GENOMIC DNA]</scope>
    <source>
        <strain evidence="6 7">FDAARGOS_890</strain>
    </source>
</reference>
<dbReference type="EMBL" id="CP065748">
    <property type="protein sequence ID" value="QPS79022.1"/>
    <property type="molecule type" value="Genomic_DNA"/>
</dbReference>
<accession>A0A7T2YNB2</accession>
<keyword evidence="2" id="KW-0808">Transferase</keyword>
<dbReference type="InterPro" id="IPR052028">
    <property type="entry name" value="HipA_Ser/Thr_kinase"/>
</dbReference>
<keyword evidence="3" id="KW-0418">Kinase</keyword>
<dbReference type="GeneID" id="83661373"/>
<gene>
    <name evidence="6" type="ORF">I6G47_18555</name>
</gene>
<dbReference type="InterPro" id="IPR017508">
    <property type="entry name" value="HipA_N1"/>
</dbReference>
<dbReference type="Gene3D" id="1.10.1070.20">
    <property type="match status" value="1"/>
</dbReference>
<protein>
    <submittedName>
        <fullName evidence="6">HipA domain-containing protein</fullName>
    </submittedName>
</protein>
<dbReference type="Pfam" id="PF07804">
    <property type="entry name" value="HipA_C"/>
    <property type="match status" value="1"/>
</dbReference>
<dbReference type="PANTHER" id="PTHR37419:SF1">
    <property type="entry name" value="SERINE_THREONINE-PROTEIN KINASE TOXIN HIPA"/>
    <property type="match status" value="1"/>
</dbReference>
<evidence type="ECO:0000259" key="5">
    <source>
        <dbReference type="Pfam" id="PF13657"/>
    </source>
</evidence>
<evidence type="ECO:0000259" key="4">
    <source>
        <dbReference type="Pfam" id="PF07804"/>
    </source>
</evidence>
<name>A0A7T2YNB2_9BURK</name>
<dbReference type="Proteomes" id="UP000595064">
    <property type="component" value="Chromosome"/>
</dbReference>
<feature type="domain" description="HipA N-terminal subdomain 1" evidence="5">
    <location>
        <begin position="6"/>
        <end position="107"/>
    </location>
</feature>
<evidence type="ECO:0000313" key="6">
    <source>
        <dbReference type="EMBL" id="QPS79022.1"/>
    </source>
</evidence>
<dbReference type="GO" id="GO:0004674">
    <property type="term" value="F:protein serine/threonine kinase activity"/>
    <property type="evidence" value="ECO:0007669"/>
    <property type="project" value="TreeGrafter"/>
</dbReference>
<dbReference type="NCBIfam" id="TIGR03071">
    <property type="entry name" value="couple_hipA"/>
    <property type="match status" value="1"/>
</dbReference>
<dbReference type="Pfam" id="PF13657">
    <property type="entry name" value="Couple_hipA"/>
    <property type="match status" value="1"/>
</dbReference>
<organism evidence="6 7">
    <name type="scientific">Delftia lacustris</name>
    <dbReference type="NCBI Taxonomy" id="558537"/>
    <lineage>
        <taxon>Bacteria</taxon>
        <taxon>Pseudomonadati</taxon>
        <taxon>Pseudomonadota</taxon>
        <taxon>Betaproteobacteria</taxon>
        <taxon>Burkholderiales</taxon>
        <taxon>Comamonadaceae</taxon>
        <taxon>Delftia</taxon>
    </lineage>
</organism>
<keyword evidence="7" id="KW-1185">Reference proteome</keyword>
<evidence type="ECO:0000313" key="7">
    <source>
        <dbReference type="Proteomes" id="UP000595064"/>
    </source>
</evidence>
<dbReference type="GO" id="GO:0005829">
    <property type="term" value="C:cytosol"/>
    <property type="evidence" value="ECO:0007669"/>
    <property type="project" value="TreeGrafter"/>
</dbReference>
<dbReference type="KEGG" id="dla:I6G47_18555"/>
<dbReference type="PANTHER" id="PTHR37419">
    <property type="entry name" value="SERINE/THREONINE-PROTEIN KINASE TOXIN HIPA"/>
    <property type="match status" value="1"/>
</dbReference>
<evidence type="ECO:0000256" key="1">
    <source>
        <dbReference type="ARBA" id="ARBA00010164"/>
    </source>
</evidence>
<feature type="domain" description="HipA-like C-terminal" evidence="4">
    <location>
        <begin position="147"/>
        <end position="338"/>
    </location>
</feature>
<sequence length="442" mass="49047">MTARILDVFINGRLAGKLVENRDVWGFAYEEEWMGDPRAFPLAPGISLAKRRHIDGSTHRSVQWFFDNLLPEEALRSAISKELEVNEHDAFGLLQALGAESAGSLVLLPPGAGAAERGARRLEFGELSLRLRNLPRTSLHAGSPKRMSLAGAQHKMVVLYDEKTARLQEPFQGTASSHILKPDSTAEGYPHSTVNEAFTMKLAGRLGLDVPPVHLLYTPEPAYVINRFDRVFDEASQEWLRLHVVDACQLLDLARTFKYQGASIQTLASLMDRCREKAQARMGIYQWLLFNTLVGNSDSHLKNLSFLVDRGGVRLAPFYDLLSTAVYHTRAYADEHAVWPQERLTVPLAGAAFFADVTYGKLLAAGTALGLTQSTSGRVLDRMLGMLAPQADTLIAEFEAGQLHQPADSAMDHSTRSAHLRMLRSIRHIVIEDMLALVRKTK</sequence>
<dbReference type="AlphaFoldDB" id="A0A7T2YNB2"/>
<proteinExistence type="inferred from homology"/>
<dbReference type="RefSeq" id="WP_016446552.1">
    <property type="nucleotide sequence ID" value="NZ_AP025556.1"/>
</dbReference>
<evidence type="ECO:0000256" key="3">
    <source>
        <dbReference type="ARBA" id="ARBA00022777"/>
    </source>
</evidence>
<dbReference type="InterPro" id="IPR012893">
    <property type="entry name" value="HipA-like_C"/>
</dbReference>